<dbReference type="Proteomes" id="UP001153328">
    <property type="component" value="Unassembled WGS sequence"/>
</dbReference>
<evidence type="ECO:0000259" key="1">
    <source>
        <dbReference type="Pfam" id="PF01243"/>
    </source>
</evidence>
<gene>
    <name evidence="2" type="ORF">SBRY_40843</name>
</gene>
<evidence type="ECO:0000313" key="2">
    <source>
        <dbReference type="EMBL" id="CAG7648096.1"/>
    </source>
</evidence>
<dbReference type="AlphaFoldDB" id="A0A9W4H3R5"/>
<comment type="caution">
    <text evidence="2">The sequence shown here is derived from an EMBL/GenBank/DDBJ whole genome shotgun (WGS) entry which is preliminary data.</text>
</comment>
<name>A0A9W4H3R5_9ACTN</name>
<feature type="domain" description="Pyridoxamine 5'-phosphate oxidase N-terminal" evidence="1">
    <location>
        <begin position="8"/>
        <end position="137"/>
    </location>
</feature>
<dbReference type="Gene3D" id="2.30.110.10">
    <property type="entry name" value="Electron Transport, Fmn-binding Protein, Chain A"/>
    <property type="match status" value="1"/>
</dbReference>
<accession>A0A9W4H3R5</accession>
<dbReference type="Pfam" id="PF01243">
    <property type="entry name" value="PNPOx_N"/>
    <property type="match status" value="1"/>
</dbReference>
<protein>
    <submittedName>
        <fullName evidence="2">Pyridoxamine 5'-phosphate oxidase</fullName>
    </submittedName>
</protein>
<sequence>MATTMTVEEREAFLADLHVGVLSIADAEGRGPLQVPIGYDYAPGGDIRISTKVTSRKLQLARAVGRVSFLVQTEVFPYRYVCVEGPVVLDEPTDPEEHRARSVRYLGEAIGGAYADAVKSVLPQFVTLAIRPERWRTYDASKSM</sequence>
<dbReference type="SUPFAM" id="SSF50475">
    <property type="entry name" value="FMN-binding split barrel"/>
    <property type="match status" value="1"/>
</dbReference>
<keyword evidence="3" id="KW-1185">Reference proteome</keyword>
<dbReference type="RefSeq" id="WP_205047751.1">
    <property type="nucleotide sequence ID" value="NZ_CAJVAX010000018.1"/>
</dbReference>
<organism evidence="2 3">
    <name type="scientific">Actinacidiphila bryophytorum</name>
    <dbReference type="NCBI Taxonomy" id="1436133"/>
    <lineage>
        <taxon>Bacteria</taxon>
        <taxon>Bacillati</taxon>
        <taxon>Actinomycetota</taxon>
        <taxon>Actinomycetes</taxon>
        <taxon>Kitasatosporales</taxon>
        <taxon>Streptomycetaceae</taxon>
        <taxon>Actinacidiphila</taxon>
    </lineage>
</organism>
<proteinExistence type="predicted"/>
<evidence type="ECO:0000313" key="3">
    <source>
        <dbReference type="Proteomes" id="UP001153328"/>
    </source>
</evidence>
<dbReference type="InterPro" id="IPR011576">
    <property type="entry name" value="Pyridox_Oxase_N"/>
</dbReference>
<dbReference type="InterPro" id="IPR012349">
    <property type="entry name" value="Split_barrel_FMN-bd"/>
</dbReference>
<reference evidence="2" key="1">
    <citation type="submission" date="2021-06" db="EMBL/GenBank/DDBJ databases">
        <authorList>
            <person name="Arsene-Ploetze F."/>
        </authorList>
    </citation>
    <scope>NUCLEOTIDE SEQUENCE</scope>
    <source>
        <strain evidence="2">SBRY1</strain>
    </source>
</reference>
<dbReference type="EMBL" id="CAJVAX010000018">
    <property type="protein sequence ID" value="CAG7648096.1"/>
    <property type="molecule type" value="Genomic_DNA"/>
</dbReference>